<dbReference type="Proteomes" id="UP001203972">
    <property type="component" value="Unassembled WGS sequence"/>
</dbReference>
<evidence type="ECO:0000313" key="5">
    <source>
        <dbReference type="Proteomes" id="UP000030008"/>
    </source>
</evidence>
<proteinExistence type="predicted"/>
<dbReference type="GO" id="GO:0034069">
    <property type="term" value="F:aminoglycoside N-acetyltransferase activity"/>
    <property type="evidence" value="ECO:0007669"/>
    <property type="project" value="TreeGrafter"/>
</dbReference>
<dbReference type="CDD" id="cd04301">
    <property type="entry name" value="NAT_SF"/>
    <property type="match status" value="1"/>
</dbReference>
<accession>A0A099IB14</accession>
<keyword evidence="3" id="KW-0012">Acyltransferase</keyword>
<evidence type="ECO:0000259" key="1">
    <source>
        <dbReference type="PROSITE" id="PS51186"/>
    </source>
</evidence>
<reference evidence="4" key="2">
    <citation type="journal article" date="2019" name="Nat. Med.">
        <title>A library of human gut bacterial isolates paired with longitudinal multiomics data enables mechanistic microbiome research.</title>
        <authorList>
            <person name="Poyet M."/>
            <person name="Groussin M."/>
            <person name="Gibbons S.M."/>
            <person name="Avila-Pacheco J."/>
            <person name="Jiang X."/>
            <person name="Kearney S.M."/>
            <person name="Perrotta A.R."/>
            <person name="Berdy B."/>
            <person name="Zhao S."/>
            <person name="Lieberman T.D."/>
            <person name="Swanson P.K."/>
            <person name="Smith M."/>
            <person name="Roesemann S."/>
            <person name="Alexander J.E."/>
            <person name="Rich S.A."/>
            <person name="Livny J."/>
            <person name="Vlamakis H."/>
            <person name="Clish C."/>
            <person name="Bullock K."/>
            <person name="Deik A."/>
            <person name="Scott J."/>
            <person name="Pierce K.A."/>
            <person name="Xavier R.J."/>
            <person name="Alm E.J."/>
        </authorList>
    </citation>
    <scope>NUCLEOTIDE SEQUENCE</scope>
    <source>
        <strain evidence="4">BIOML-A12</strain>
    </source>
</reference>
<reference evidence="3" key="3">
    <citation type="journal article" date="2022" name="Clin. Infect. Dis.">
        <title>Association between Clostridium innocuum and antibiotic-associated diarrhea in adults and children: A cross-sectional study and comparative genomics analysis.</title>
        <authorList>
            <person name="Cherny K.E."/>
            <person name="Muscat E.B."/>
            <person name="Balaji A."/>
            <person name="Mukherjee J."/>
            <person name="Ozer E.A."/>
            <person name="Angarone M.P."/>
            <person name="Hauser A.R."/>
            <person name="Sichel J.S."/>
            <person name="Amponsah E."/>
            <person name="Kociolek L.K."/>
        </authorList>
    </citation>
    <scope>NUCLEOTIDE SEQUENCE</scope>
    <source>
        <strain evidence="3">NU1-AC-029v</strain>
    </source>
</reference>
<dbReference type="PANTHER" id="PTHR37817">
    <property type="entry name" value="N-ACETYLTRANSFERASE EIS"/>
    <property type="match status" value="1"/>
</dbReference>
<organism evidence="2 5">
    <name type="scientific">Clostridium innocuum</name>
    <dbReference type="NCBI Taxonomy" id="1522"/>
    <lineage>
        <taxon>Bacteria</taxon>
        <taxon>Bacillati</taxon>
        <taxon>Bacillota</taxon>
        <taxon>Clostridia</taxon>
        <taxon>Eubacteriales</taxon>
        <taxon>Clostridiaceae</taxon>
        <taxon>Clostridium</taxon>
    </lineage>
</organism>
<sequence length="304" mass="36212">MLRDAGKQDKAEIYELWKQSYPNQNRNYLNFYFKNIFDKGRCIALEQDQRIISSLQLNEHILRLRDKQLKISYILGVSTLPDYRRRGHMRRLMESALDEAGHNHLVTLIRGFYPKLYEQFGFETVYERKLYTVPRECLHKVSLTNISYAAEPQELLQAYQNFTKHFDGCYVRDREYYVLLQNEIVVTQKQMVVYRNRQGEVCGYLIFHKKKQEIHVEEAIYLESVVLMRLLKAAIGREQEILVEVSQSEKLEKIFPLLIPKKQPFIMARINNPELFNKLYNLEVKSAAEAFASALRPLWIHEYY</sequence>
<dbReference type="EMBL" id="JQIF01000009">
    <property type="protein sequence ID" value="KGJ54756.1"/>
    <property type="molecule type" value="Genomic_DNA"/>
</dbReference>
<dbReference type="EC" id="2.3.1.-" evidence="3"/>
<evidence type="ECO:0000313" key="2">
    <source>
        <dbReference type="EMBL" id="KGJ54756.1"/>
    </source>
</evidence>
<protein>
    <submittedName>
        <fullName evidence="3">GNAT family N-acetyltransferase</fullName>
        <ecNumber evidence="3">2.3.1.-</ecNumber>
    </submittedName>
    <submittedName>
        <fullName evidence="2">GNAT family acetyltransferase</fullName>
    </submittedName>
</protein>
<dbReference type="InterPro" id="IPR000182">
    <property type="entry name" value="GNAT_dom"/>
</dbReference>
<evidence type="ECO:0000313" key="4">
    <source>
        <dbReference type="EMBL" id="MZH55594.1"/>
    </source>
</evidence>
<name>A0A099IB14_CLOIN</name>
<dbReference type="Pfam" id="PF13527">
    <property type="entry name" value="Acetyltransf_9"/>
    <property type="match status" value="1"/>
</dbReference>
<feature type="domain" description="N-acetyltransferase" evidence="1">
    <location>
        <begin position="1"/>
        <end position="144"/>
    </location>
</feature>
<evidence type="ECO:0000313" key="3">
    <source>
        <dbReference type="EMBL" id="MCR0231446.1"/>
    </source>
</evidence>
<keyword evidence="2" id="KW-0808">Transferase</keyword>
<dbReference type="Proteomes" id="UP000604383">
    <property type="component" value="Unassembled WGS sequence"/>
</dbReference>
<dbReference type="EMBL" id="WWTN01000009">
    <property type="protein sequence ID" value="MZH55594.1"/>
    <property type="molecule type" value="Genomic_DNA"/>
</dbReference>
<dbReference type="RefSeq" id="WP_008816584.1">
    <property type="nucleotide sequence ID" value="NZ_AP025565.1"/>
</dbReference>
<dbReference type="SUPFAM" id="SSF55729">
    <property type="entry name" value="Acyl-CoA N-acyltransferases (Nat)"/>
    <property type="match status" value="1"/>
</dbReference>
<dbReference type="EMBL" id="JAKTMA010000002">
    <property type="protein sequence ID" value="MCR0231446.1"/>
    <property type="molecule type" value="Genomic_DNA"/>
</dbReference>
<dbReference type="InterPro" id="IPR016181">
    <property type="entry name" value="Acyl_CoA_acyltransferase"/>
</dbReference>
<dbReference type="Proteomes" id="UP000030008">
    <property type="component" value="Unassembled WGS sequence"/>
</dbReference>
<reference evidence="2 5" key="1">
    <citation type="submission" date="2014-08" db="EMBL/GenBank/DDBJ databases">
        <title>Clostridium innocuum, an unnegligible vancomycin-resistant pathogen causing extra-intestinal infections.</title>
        <authorList>
            <person name="Feng Y."/>
            <person name="Chiu C.-H."/>
        </authorList>
    </citation>
    <scope>NUCLEOTIDE SEQUENCE [LARGE SCALE GENOMIC DNA]</scope>
    <source>
        <strain evidence="2 5">AN88</strain>
    </source>
</reference>
<dbReference type="AlphaFoldDB" id="A0A099IB14"/>
<gene>
    <name evidence="2" type="ORF">CIAN88_02075</name>
    <name evidence="4" type="ORF">GT664_07440</name>
    <name evidence="3" type="ORF">MKC95_01515</name>
</gene>
<dbReference type="PANTHER" id="PTHR37817:SF1">
    <property type="entry name" value="N-ACETYLTRANSFERASE EIS"/>
    <property type="match status" value="1"/>
</dbReference>
<dbReference type="InterPro" id="IPR051554">
    <property type="entry name" value="Acetyltransferase_Eis"/>
</dbReference>
<comment type="caution">
    <text evidence="2">The sequence shown here is derived from an EMBL/GenBank/DDBJ whole genome shotgun (WGS) entry which is preliminary data.</text>
</comment>
<dbReference type="Gene3D" id="3.40.630.30">
    <property type="match status" value="2"/>
</dbReference>
<dbReference type="GO" id="GO:0030649">
    <property type="term" value="P:aminoglycoside antibiotic catabolic process"/>
    <property type="evidence" value="ECO:0007669"/>
    <property type="project" value="TreeGrafter"/>
</dbReference>
<dbReference type="PROSITE" id="PS51186">
    <property type="entry name" value="GNAT"/>
    <property type="match status" value="1"/>
</dbReference>